<sequence length="164" mass="18599">MPRRSYNTSNSNDISSLTEEEIEEIHEAFNLFDTENSGTVDPKEIKCAMQSLGLDTKNPLVFQIISDIEKSGSSSINFNDFLQFITSRLGNRNSKEGIQKIFNLFDDDKTGSISFKNIKRVAKELGENISDQELRDMINKADSNGDGELSFDDFYNIMTRKVFS</sequence>
<dbReference type="Proteomes" id="UP000002899">
    <property type="component" value="Chromosome IV"/>
</dbReference>
<evidence type="ECO:0000256" key="3">
    <source>
        <dbReference type="ARBA" id="ARBA00022737"/>
    </source>
</evidence>
<dbReference type="GeneID" id="24425732"/>
<dbReference type="InterPro" id="IPR018247">
    <property type="entry name" value="EF_Hand_1_Ca_BS"/>
</dbReference>
<dbReference type="InterPro" id="IPR011992">
    <property type="entry name" value="EF-hand-dom_pair"/>
</dbReference>
<keyword evidence="8" id="KW-1185">Reference proteome</keyword>
<reference evidence="7 8" key="1">
    <citation type="journal article" date="2012" name="Nucleic Acids Res.">
        <title>Sequencing of the smallest Apicomplexan genome from the human pathogen Babesia microti.</title>
        <authorList>
            <person name="Cornillot E."/>
            <person name="Hadj-Kaddour K."/>
            <person name="Dassouli A."/>
            <person name="Noel B."/>
            <person name="Ranwez V."/>
            <person name="Vacherie B."/>
            <person name="Augagneur Y."/>
            <person name="Bres V."/>
            <person name="Duclos A."/>
            <person name="Randazzo S."/>
            <person name="Carcy B."/>
            <person name="Debierre-Grockiego F."/>
            <person name="Delbecq S."/>
            <person name="Moubri-Menage K."/>
            <person name="Shams-Eldin H."/>
            <person name="Usmani-Brown S."/>
            <person name="Bringaud F."/>
            <person name="Wincker P."/>
            <person name="Vivares C.P."/>
            <person name="Schwarz R.T."/>
            <person name="Schetters T.P."/>
            <person name="Krause P.J."/>
            <person name="Gorenflot A."/>
            <person name="Berry V."/>
            <person name="Barbe V."/>
            <person name="Ben Mamoun C."/>
        </authorList>
    </citation>
    <scope>NUCLEOTIDE SEQUENCE [LARGE SCALE GENOMIC DNA]</scope>
    <source>
        <strain evidence="7 8">RI</strain>
    </source>
</reference>
<dbReference type="Gene3D" id="1.10.238.10">
    <property type="entry name" value="EF-hand"/>
    <property type="match status" value="2"/>
</dbReference>
<keyword evidence="5" id="KW-0206">Cytoskeleton</keyword>
<feature type="domain" description="EF-hand" evidence="6">
    <location>
        <begin position="93"/>
        <end position="128"/>
    </location>
</feature>
<proteinExistence type="inferred from homology"/>
<organism evidence="7 8">
    <name type="scientific">Babesia microti (strain RI)</name>
    <dbReference type="NCBI Taxonomy" id="1133968"/>
    <lineage>
        <taxon>Eukaryota</taxon>
        <taxon>Sar</taxon>
        <taxon>Alveolata</taxon>
        <taxon>Apicomplexa</taxon>
        <taxon>Aconoidasida</taxon>
        <taxon>Piroplasmida</taxon>
        <taxon>Babesiidae</taxon>
        <taxon>Babesia</taxon>
    </lineage>
</organism>
<dbReference type="SMART" id="SM00054">
    <property type="entry name" value="EFh"/>
    <property type="match status" value="4"/>
</dbReference>
<evidence type="ECO:0000256" key="1">
    <source>
        <dbReference type="ARBA" id="ARBA00004245"/>
    </source>
</evidence>
<gene>
    <name evidence="7" type="ORF">BmR1_04g05445</name>
</gene>
<evidence type="ECO:0000259" key="6">
    <source>
        <dbReference type="PROSITE" id="PS50222"/>
    </source>
</evidence>
<dbReference type="PROSITE" id="PS50222">
    <property type="entry name" value="EF_HAND_2"/>
    <property type="match status" value="3"/>
</dbReference>
<evidence type="ECO:0000256" key="5">
    <source>
        <dbReference type="ARBA" id="ARBA00023212"/>
    </source>
</evidence>
<reference evidence="7 8" key="2">
    <citation type="journal article" date="2013" name="PLoS ONE">
        <title>Whole genome mapping and re-organization of the nuclear and mitochondrial genomes of Babesia microti isolates.</title>
        <authorList>
            <person name="Cornillot E."/>
            <person name="Dassouli A."/>
            <person name="Garg A."/>
            <person name="Pachikara N."/>
            <person name="Randazzo S."/>
            <person name="Depoix D."/>
            <person name="Carcy B."/>
            <person name="Delbecq S."/>
            <person name="Frutos R."/>
            <person name="Silva J.C."/>
            <person name="Sutton R."/>
            <person name="Krause P.J."/>
            <person name="Mamoun C.B."/>
        </authorList>
    </citation>
    <scope>NUCLEOTIDE SEQUENCE [LARGE SCALE GENOMIC DNA]</scope>
    <source>
        <strain evidence="7 8">RI</strain>
    </source>
</reference>
<dbReference type="RefSeq" id="XP_012649695.1">
    <property type="nucleotide sequence ID" value="XM_012794241.1"/>
</dbReference>
<dbReference type="InterPro" id="IPR050230">
    <property type="entry name" value="CALM/Myosin/TropC-like"/>
</dbReference>
<dbReference type="AlphaFoldDB" id="I7IH68"/>
<dbReference type="PANTHER" id="PTHR23048:SF59">
    <property type="entry name" value="EF-HAND SUPERFAMILY PROTEIN"/>
    <property type="match status" value="1"/>
</dbReference>
<dbReference type="GO" id="GO:0005509">
    <property type="term" value="F:calcium ion binding"/>
    <property type="evidence" value="ECO:0007669"/>
    <property type="project" value="InterPro"/>
</dbReference>
<accession>I7IH68</accession>
<feature type="domain" description="EF-hand" evidence="6">
    <location>
        <begin position="20"/>
        <end position="55"/>
    </location>
</feature>
<evidence type="ECO:0000256" key="4">
    <source>
        <dbReference type="ARBA" id="ARBA00022837"/>
    </source>
</evidence>
<keyword evidence="3" id="KW-0677">Repeat</keyword>
<dbReference type="Pfam" id="PF13499">
    <property type="entry name" value="EF-hand_7"/>
    <property type="match status" value="2"/>
</dbReference>
<dbReference type="PANTHER" id="PTHR23048">
    <property type="entry name" value="MYOSIN LIGHT CHAIN 1, 3"/>
    <property type="match status" value="1"/>
</dbReference>
<evidence type="ECO:0000313" key="7">
    <source>
        <dbReference type="EMBL" id="CCF75287.1"/>
    </source>
</evidence>
<dbReference type="SUPFAM" id="SSF47473">
    <property type="entry name" value="EF-hand"/>
    <property type="match status" value="1"/>
</dbReference>
<dbReference type="GO" id="GO:0016460">
    <property type="term" value="C:myosin II complex"/>
    <property type="evidence" value="ECO:0007669"/>
    <property type="project" value="TreeGrafter"/>
</dbReference>
<dbReference type="CDD" id="cd00051">
    <property type="entry name" value="EFh"/>
    <property type="match status" value="1"/>
</dbReference>
<name>I7IH68_BABMR</name>
<reference evidence="7 8" key="3">
    <citation type="journal article" date="2016" name="Sci. Rep.">
        <title>Genome-wide diversity and gene expression profiling of Babesia microti isolates identify polymorphic genes that mediate host-pathogen interactions.</title>
        <authorList>
            <person name="Silva J.C."/>
            <person name="Cornillot E."/>
            <person name="McCracken C."/>
            <person name="Usmani-Brown S."/>
            <person name="Dwivedi A."/>
            <person name="Ifeonu O.O."/>
            <person name="Crabtree J."/>
            <person name="Gotia H.T."/>
            <person name="Virji A.Z."/>
            <person name="Reynes C."/>
            <person name="Colinge J."/>
            <person name="Kumar V."/>
            <person name="Lawres L."/>
            <person name="Pazzi J.E."/>
            <person name="Pablo J.V."/>
            <person name="Hung C."/>
            <person name="Brancato J."/>
            <person name="Kumari P."/>
            <person name="Orvis J."/>
            <person name="Tretina K."/>
            <person name="Chibucos M."/>
            <person name="Ott S."/>
            <person name="Sadzewicz L."/>
            <person name="Sengamalay N."/>
            <person name="Shetty A.C."/>
            <person name="Su Q."/>
            <person name="Tallon L."/>
            <person name="Fraser C.M."/>
            <person name="Frutos R."/>
            <person name="Molina D.M."/>
            <person name="Krause P.J."/>
            <person name="Ben Mamoun C."/>
        </authorList>
    </citation>
    <scope>NUCLEOTIDE SEQUENCE [LARGE SCALE GENOMIC DNA]</scope>
    <source>
        <strain evidence="7 8">RI</strain>
    </source>
</reference>
<dbReference type="InterPro" id="IPR002048">
    <property type="entry name" value="EF_hand_dom"/>
</dbReference>
<dbReference type="PROSITE" id="PS00018">
    <property type="entry name" value="EF_HAND_1"/>
    <property type="match status" value="1"/>
</dbReference>
<dbReference type="VEuPathDB" id="PiroplasmaDB:BmR1_04g05445"/>
<protein>
    <submittedName>
        <fullName evidence="7">Caltractin ICL1c</fullName>
    </submittedName>
</protein>
<dbReference type="EMBL" id="LN871599">
    <property type="protein sequence ID" value="CCF75287.1"/>
    <property type="molecule type" value="Genomic_DNA"/>
</dbReference>
<comment type="similarity">
    <text evidence="2">Belongs to the centrin family.</text>
</comment>
<keyword evidence="5" id="KW-0963">Cytoplasm</keyword>
<evidence type="ECO:0000313" key="8">
    <source>
        <dbReference type="Proteomes" id="UP000002899"/>
    </source>
</evidence>
<comment type="subcellular location">
    <subcellularLocation>
        <location evidence="1">Cytoplasm</location>
        <location evidence="1">Cytoskeleton</location>
    </subcellularLocation>
</comment>
<dbReference type="OrthoDB" id="26525at2759"/>
<feature type="domain" description="EF-hand" evidence="6">
    <location>
        <begin position="129"/>
        <end position="164"/>
    </location>
</feature>
<evidence type="ECO:0000256" key="2">
    <source>
        <dbReference type="ARBA" id="ARBA00005253"/>
    </source>
</evidence>
<dbReference type="KEGG" id="bmic:BmR1_04g05445"/>
<keyword evidence="4" id="KW-0106">Calcium</keyword>
<dbReference type="FunFam" id="1.10.238.10:FF:000001">
    <property type="entry name" value="Calmodulin 1"/>
    <property type="match status" value="1"/>
</dbReference>